<evidence type="ECO:0000313" key="6">
    <source>
        <dbReference type="Proteomes" id="UP000267400"/>
    </source>
</evidence>
<comment type="catalytic activity">
    <reaction evidence="3">
        <text>L-aspartate + L-glutamine + ATP + H2O = L-asparagine + L-glutamate + AMP + diphosphate + H(+)</text>
        <dbReference type="Rhea" id="RHEA:12228"/>
        <dbReference type="ChEBI" id="CHEBI:15377"/>
        <dbReference type="ChEBI" id="CHEBI:15378"/>
        <dbReference type="ChEBI" id="CHEBI:29985"/>
        <dbReference type="ChEBI" id="CHEBI:29991"/>
        <dbReference type="ChEBI" id="CHEBI:30616"/>
        <dbReference type="ChEBI" id="CHEBI:33019"/>
        <dbReference type="ChEBI" id="CHEBI:58048"/>
        <dbReference type="ChEBI" id="CHEBI:58359"/>
        <dbReference type="ChEBI" id="CHEBI:456215"/>
        <dbReference type="EC" id="6.3.5.4"/>
    </reaction>
</comment>
<organism evidence="5 6">
    <name type="scientific">Halomonas nitroreducens</name>
    <dbReference type="NCBI Taxonomy" id="447425"/>
    <lineage>
        <taxon>Bacteria</taxon>
        <taxon>Pseudomonadati</taxon>
        <taxon>Pseudomonadota</taxon>
        <taxon>Gammaproteobacteria</taxon>
        <taxon>Oceanospirillales</taxon>
        <taxon>Halomonadaceae</taxon>
        <taxon>Halomonas</taxon>
    </lineage>
</organism>
<dbReference type="InterPro" id="IPR014729">
    <property type="entry name" value="Rossmann-like_a/b/a_fold"/>
</dbReference>
<dbReference type="AlphaFoldDB" id="A0A431V500"/>
<accession>A0A431V500</accession>
<dbReference type="GO" id="GO:0004066">
    <property type="term" value="F:asparagine synthase (glutamine-hydrolyzing) activity"/>
    <property type="evidence" value="ECO:0007669"/>
    <property type="project" value="UniProtKB-EC"/>
</dbReference>
<dbReference type="Proteomes" id="UP000267400">
    <property type="component" value="Unassembled WGS sequence"/>
</dbReference>
<dbReference type="Gene3D" id="3.60.20.10">
    <property type="entry name" value="Glutamine Phosphoribosylpyrophosphate, subunit 1, domain 1"/>
    <property type="match status" value="1"/>
</dbReference>
<gene>
    <name evidence="5" type="ORF">EKG36_07130</name>
</gene>
<dbReference type="EMBL" id="RXNS01000005">
    <property type="protein sequence ID" value="RTR05350.1"/>
    <property type="molecule type" value="Genomic_DNA"/>
</dbReference>
<evidence type="ECO:0000256" key="3">
    <source>
        <dbReference type="ARBA" id="ARBA00048741"/>
    </source>
</evidence>
<dbReference type="InterPro" id="IPR029055">
    <property type="entry name" value="Ntn_hydrolases_N"/>
</dbReference>
<dbReference type="Pfam" id="PF13537">
    <property type="entry name" value="GATase_7"/>
    <property type="match status" value="1"/>
</dbReference>
<dbReference type="OrthoDB" id="9763290at2"/>
<dbReference type="SUPFAM" id="SSF52402">
    <property type="entry name" value="Adenine nucleotide alpha hydrolases-like"/>
    <property type="match status" value="1"/>
</dbReference>
<keyword evidence="6" id="KW-1185">Reference proteome</keyword>
<dbReference type="EC" id="6.3.5.4" evidence="2"/>
<evidence type="ECO:0000259" key="4">
    <source>
        <dbReference type="Pfam" id="PF13537"/>
    </source>
</evidence>
<name>A0A431V500_9GAMM</name>
<comment type="caution">
    <text evidence="5">The sequence shown here is derived from an EMBL/GenBank/DDBJ whole genome shotgun (WGS) entry which is preliminary data.</text>
</comment>
<dbReference type="PANTHER" id="PTHR43284:SF1">
    <property type="entry name" value="ASPARAGINE SYNTHETASE"/>
    <property type="match status" value="1"/>
</dbReference>
<dbReference type="SUPFAM" id="SSF56235">
    <property type="entry name" value="N-terminal nucleophile aminohydrolases (Ntn hydrolases)"/>
    <property type="match status" value="1"/>
</dbReference>
<dbReference type="PANTHER" id="PTHR43284">
    <property type="entry name" value="ASPARAGINE SYNTHETASE (GLUTAMINE-HYDROLYZING)"/>
    <property type="match status" value="1"/>
</dbReference>
<feature type="domain" description="Glutamine amidotransferase type-2" evidence="4">
    <location>
        <begin position="78"/>
        <end position="145"/>
    </location>
</feature>
<dbReference type="InterPro" id="IPR017932">
    <property type="entry name" value="GATase_2_dom"/>
</dbReference>
<proteinExistence type="predicted"/>
<evidence type="ECO:0000256" key="2">
    <source>
        <dbReference type="ARBA" id="ARBA00012737"/>
    </source>
</evidence>
<comment type="pathway">
    <text evidence="1">Amino-acid biosynthesis; L-asparagine biosynthesis; L-asparagine from L-aspartate (L-Gln route): step 1/1.</text>
</comment>
<dbReference type="Gene3D" id="3.40.50.620">
    <property type="entry name" value="HUPs"/>
    <property type="match status" value="1"/>
</dbReference>
<dbReference type="InterPro" id="IPR051786">
    <property type="entry name" value="ASN_synthetase/amidase"/>
</dbReference>
<evidence type="ECO:0000313" key="5">
    <source>
        <dbReference type="EMBL" id="RTR05350.1"/>
    </source>
</evidence>
<dbReference type="RefSeq" id="WP_126482497.1">
    <property type="nucleotide sequence ID" value="NZ_RXNS01000005.1"/>
</dbReference>
<protein>
    <recommendedName>
        <fullName evidence="2">asparagine synthase (glutamine-hydrolyzing)</fullName>
        <ecNumber evidence="2">6.3.5.4</ecNumber>
    </recommendedName>
</protein>
<sequence length="644" mass="71522">MSGLMGGVHLGAPRRQLELAAASLLHGTHASAQWLPGGGPVELGGLDWTASPGQLSWHDGHGVRLILHGSVILEGRCCDARTLVERYLQRGLDGLLRGEGSHAIVLWDVRQGSLWLFTDPIGSVPLCYAWRHGRLAFAPEAKAVLRLLGETARLDRQSTLQFLMNRYLIGNRTMFEGITRLGPGELLHCQPASGLLERRRYWDLRFESRIQTQNEAVETLDAALACSHRRMLDDLGDHDRYQLFLTGGLDSRGILAYTHRLGHLPARALTWAARDDLPLSDPDLARRLAGAYGVDFDVCRLDGNRWVDHARDWCRISELLCDNASSFASHLQAFDAWQAHQGRFVVLGDQAFGAGPLPGGHDEAIDNILRQARQAARDPLPHLLAASALQETRQCFAGELEALIAAGPNDDPKDIQDYLYFHTYIARWILAPGNFKSPMFSVRRPMLTIGVMEAVSRLAPLWRVDKAAYVALLRQRFPELGAIPVTAVDAGIDWAGLMRQASPLRQALLPRLDPERLAGLPLAEDIDADGLRRFVASFFAGPSVAGDRGSPWQRHLYDLRRRISRSPRLARSVRRIQPLVMRLTGLQAQQRAMAHHQVLMRLALLTLLQDCLEAGDFDGRHGDAGLEERLQAGRVQCLEPRQSA</sequence>
<evidence type="ECO:0000256" key="1">
    <source>
        <dbReference type="ARBA" id="ARBA00005187"/>
    </source>
</evidence>
<reference evidence="5 6" key="1">
    <citation type="submission" date="2018-12" db="EMBL/GenBank/DDBJ databases">
        <authorList>
            <person name="Yu L."/>
        </authorList>
    </citation>
    <scope>NUCLEOTIDE SEQUENCE [LARGE SCALE GENOMIC DNA]</scope>
    <source>
        <strain evidence="5 6">11S</strain>
    </source>
</reference>